<gene>
    <name evidence="2" type="ordered locus">Pfl01_0217</name>
</gene>
<feature type="signal peptide" evidence="1">
    <location>
        <begin position="1"/>
        <end position="20"/>
    </location>
</feature>
<evidence type="ECO:0000313" key="2">
    <source>
        <dbReference type="EMBL" id="ABA71961.1"/>
    </source>
</evidence>
<dbReference type="EMBL" id="CP000094">
    <property type="protein sequence ID" value="ABA71961.1"/>
    <property type="molecule type" value="Genomic_DNA"/>
</dbReference>
<feature type="chain" id="PRO_5004227487" evidence="1">
    <location>
        <begin position="21"/>
        <end position="186"/>
    </location>
</feature>
<reference evidence="2 3" key="1">
    <citation type="journal article" date="2009" name="Genome Biol.">
        <title>Genomic and genetic analyses of diversity and plant interactions of Pseudomonas fluorescens.</title>
        <authorList>
            <person name="Silby M.W."/>
            <person name="Cerdeno-Tarraga A.M."/>
            <person name="Vernikos G.S."/>
            <person name="Giddens S.R."/>
            <person name="Jackson R.W."/>
            <person name="Preston G.M."/>
            <person name="Zhang X.X."/>
            <person name="Moon C.D."/>
            <person name="Gehrig S.M."/>
            <person name="Godfrey S.A."/>
            <person name="Knight C.G."/>
            <person name="Malone J.G."/>
            <person name="Robinson Z."/>
            <person name="Spiers A.J."/>
            <person name="Harris S."/>
            <person name="Challis G.L."/>
            <person name="Yaxley A.M."/>
            <person name="Harris D."/>
            <person name="Seeger K."/>
            <person name="Murphy L."/>
            <person name="Rutter S."/>
            <person name="Squares R."/>
            <person name="Quail M.A."/>
            <person name="Saunders E."/>
            <person name="Mavromatis K."/>
            <person name="Brettin T.S."/>
            <person name="Bentley S.D."/>
            <person name="Hothersall J."/>
            <person name="Stephens E."/>
            <person name="Thomas C.M."/>
            <person name="Parkhill J."/>
            <person name="Levy S.B."/>
            <person name="Rainey P.B."/>
            <person name="Thomson N.R."/>
        </authorList>
    </citation>
    <scope>NUCLEOTIDE SEQUENCE [LARGE SCALE GENOMIC DNA]</scope>
    <source>
        <strain evidence="2 3">Pf0-1</strain>
    </source>
</reference>
<evidence type="ECO:0000256" key="1">
    <source>
        <dbReference type="SAM" id="SignalP"/>
    </source>
</evidence>
<protein>
    <submittedName>
        <fullName evidence="2">Uncharacterized protein</fullName>
    </submittedName>
</protein>
<dbReference type="Proteomes" id="UP000002704">
    <property type="component" value="Chromosome"/>
</dbReference>
<evidence type="ECO:0000313" key="3">
    <source>
        <dbReference type="Proteomes" id="UP000002704"/>
    </source>
</evidence>
<dbReference type="RefSeq" id="WP_011331925.1">
    <property type="nucleotide sequence ID" value="NC_007492.2"/>
</dbReference>
<accession>Q3KJU5</accession>
<sequence length="186" mass="20148">MKLNNFVIALALLSSTLLHAAEESKSADFKTDFKNASQALTLIAKIYGHPDTNLLPGENISIPFLPVAGAIINASASGKIQHISISRVGCPQELCVVLSDSKKSNSSLNKTAAQRRITPDFEIINKGTSNITARKVDDLSWVTIPPGGSAKIGNINDSGFHIDGYMKIIQIDKQKCTLEHCFWVLE</sequence>
<organism evidence="2 3">
    <name type="scientific">Pseudomonas fluorescens (strain Pf0-1)</name>
    <dbReference type="NCBI Taxonomy" id="205922"/>
    <lineage>
        <taxon>Bacteria</taxon>
        <taxon>Pseudomonadati</taxon>
        <taxon>Pseudomonadota</taxon>
        <taxon>Gammaproteobacteria</taxon>
        <taxon>Pseudomonadales</taxon>
        <taxon>Pseudomonadaceae</taxon>
        <taxon>Pseudomonas</taxon>
    </lineage>
</organism>
<proteinExistence type="predicted"/>
<dbReference type="KEGG" id="pfo:Pfl01_0217"/>
<name>Q3KJU5_PSEPF</name>
<dbReference type="HOGENOM" id="CLU_1453258_0_0_6"/>
<dbReference type="AlphaFoldDB" id="Q3KJU5"/>
<keyword evidence="1" id="KW-0732">Signal</keyword>